<dbReference type="InterPro" id="IPR027417">
    <property type="entry name" value="P-loop_NTPase"/>
</dbReference>
<dbReference type="PANTHER" id="PTHR43869:SF1">
    <property type="entry name" value="GLYCINE BETAINE_PROLINE BETAINE TRANSPORT SYSTEM ATP-BINDING PROTEIN PROV"/>
    <property type="match status" value="1"/>
</dbReference>
<dbReference type="InterPro" id="IPR022473">
    <property type="entry name" value="ABC_trnsptr_Choline_ATP-bd"/>
</dbReference>
<dbReference type="InterPro" id="IPR017871">
    <property type="entry name" value="ABC_transporter-like_CS"/>
</dbReference>
<dbReference type="Proteomes" id="UP001215503">
    <property type="component" value="Unassembled WGS sequence"/>
</dbReference>
<dbReference type="PANTHER" id="PTHR43869">
    <property type="entry name" value="GLYCINE BETAINE/PROLINE BETAINE TRANSPORT SYSTEM ATP-BINDING PROTEIN PROV"/>
    <property type="match status" value="1"/>
</dbReference>
<accession>A0ABT5YIT6</accession>
<dbReference type="InterPro" id="IPR051921">
    <property type="entry name" value="ABC_osmolyte_uptake_ATP-bind"/>
</dbReference>
<evidence type="ECO:0000313" key="4">
    <source>
        <dbReference type="EMBL" id="MDF2094851.1"/>
    </source>
</evidence>
<dbReference type="InterPro" id="IPR003439">
    <property type="entry name" value="ABC_transporter-like_ATP-bd"/>
</dbReference>
<dbReference type="NCBIfam" id="TIGR03415">
    <property type="entry name" value="ABC_choXWV_ATP"/>
    <property type="match status" value="1"/>
</dbReference>
<dbReference type="PROSITE" id="PS00211">
    <property type="entry name" value="ABC_TRANSPORTER_1"/>
    <property type="match status" value="1"/>
</dbReference>
<protein>
    <submittedName>
        <fullName evidence="4">Choline ABC transporter ATP-binding protein</fullName>
    </submittedName>
</protein>
<dbReference type="SMART" id="SM00382">
    <property type="entry name" value="AAA"/>
    <property type="match status" value="1"/>
</dbReference>
<feature type="domain" description="ABC transporter" evidence="3">
    <location>
        <begin position="24"/>
        <end position="271"/>
    </location>
</feature>
<dbReference type="Pfam" id="PF00005">
    <property type="entry name" value="ABC_tran"/>
    <property type="match status" value="1"/>
</dbReference>
<reference evidence="4 5" key="1">
    <citation type="submission" date="2023-03" db="EMBL/GenBank/DDBJ databases">
        <title>Fodinicurvata sp. CAU 1616 isolated from sea sendiment.</title>
        <authorList>
            <person name="Kim W."/>
        </authorList>
    </citation>
    <scope>NUCLEOTIDE SEQUENCE [LARGE SCALE GENOMIC DNA]</scope>
    <source>
        <strain evidence="4 5">CAU 1616</strain>
    </source>
</reference>
<dbReference type="InterPro" id="IPR003593">
    <property type="entry name" value="AAA+_ATPase"/>
</dbReference>
<dbReference type="Gene3D" id="3.40.50.300">
    <property type="entry name" value="P-loop containing nucleotide triphosphate hydrolases"/>
    <property type="match status" value="1"/>
</dbReference>
<sequence length="401" mass="44044">MADFPAIAFDKVDIVFGEQPQTALPLLDAGRSRGEILAETETVVGVAGASLEVPKGEICVLMGLSGSGKSSLLRAVNRLNPVTRGRVLVAHQGRQVDVATCDRRTLRELRTRRMGMVFQQFALLPWRTVRENVGFGLELRGMDKARRDVVVEEKLQLVGLQDWGDKHAHELSGGMQQRVGLARAFATDADILLMDEPFSALDPLIRTRLQDELLDLQQKLHKTIVFVSHDLDEAMKLGNRIAIMEDGRIVQAGAAEEIVLNPASEYVAEFVAHMNPLNVLRGASLMTPARELRREDEAVLLDREGRLRLHLDHRGRPAWLSLDGAEGKLLTWEPGRGPGFLADATVILAPLDLTLRDALVLRQASGHPVVLVDGEGRLAGICGDEEIYRGLLGRAETRLAG</sequence>
<keyword evidence="1" id="KW-0547">Nucleotide-binding</keyword>
<comment type="caution">
    <text evidence="4">The sequence shown here is derived from an EMBL/GenBank/DDBJ whole genome shotgun (WGS) entry which is preliminary data.</text>
</comment>
<dbReference type="RefSeq" id="WP_275819704.1">
    <property type="nucleotide sequence ID" value="NZ_JARHUD010000001.1"/>
</dbReference>
<gene>
    <name evidence="4" type="primary">choV</name>
    <name evidence="4" type="ORF">P2G67_02535</name>
</gene>
<name>A0ABT5YIT6_9PROT</name>
<evidence type="ECO:0000256" key="2">
    <source>
        <dbReference type="ARBA" id="ARBA00022840"/>
    </source>
</evidence>
<keyword evidence="2 4" id="KW-0067">ATP-binding</keyword>
<dbReference type="GO" id="GO:0005524">
    <property type="term" value="F:ATP binding"/>
    <property type="evidence" value="ECO:0007669"/>
    <property type="project" value="UniProtKB-KW"/>
</dbReference>
<evidence type="ECO:0000256" key="1">
    <source>
        <dbReference type="ARBA" id="ARBA00022741"/>
    </source>
</evidence>
<dbReference type="PROSITE" id="PS50893">
    <property type="entry name" value="ABC_TRANSPORTER_2"/>
    <property type="match status" value="1"/>
</dbReference>
<evidence type="ECO:0000313" key="5">
    <source>
        <dbReference type="Proteomes" id="UP001215503"/>
    </source>
</evidence>
<proteinExistence type="predicted"/>
<evidence type="ECO:0000259" key="3">
    <source>
        <dbReference type="PROSITE" id="PS50893"/>
    </source>
</evidence>
<organism evidence="4 5">
    <name type="scientific">Aquibaculum arenosum</name>
    <dbReference type="NCBI Taxonomy" id="3032591"/>
    <lineage>
        <taxon>Bacteria</taxon>
        <taxon>Pseudomonadati</taxon>
        <taxon>Pseudomonadota</taxon>
        <taxon>Alphaproteobacteria</taxon>
        <taxon>Rhodospirillales</taxon>
        <taxon>Rhodovibrionaceae</taxon>
        <taxon>Aquibaculum</taxon>
    </lineage>
</organism>
<keyword evidence="5" id="KW-1185">Reference proteome</keyword>
<dbReference type="SUPFAM" id="SSF52540">
    <property type="entry name" value="P-loop containing nucleoside triphosphate hydrolases"/>
    <property type="match status" value="1"/>
</dbReference>
<dbReference type="EMBL" id="JARHUD010000001">
    <property type="protein sequence ID" value="MDF2094851.1"/>
    <property type="molecule type" value="Genomic_DNA"/>
</dbReference>